<keyword evidence="6 7" id="KW-0472">Membrane</keyword>
<evidence type="ECO:0000313" key="10">
    <source>
        <dbReference type="Proteomes" id="UP000177165"/>
    </source>
</evidence>
<dbReference type="Pfam" id="PF13727">
    <property type="entry name" value="CoA_binding_3"/>
    <property type="match status" value="1"/>
</dbReference>
<dbReference type="STRING" id="1798540.A3B74_04940"/>
<feature type="transmembrane region" description="Helical" evidence="7">
    <location>
        <begin position="20"/>
        <end position="39"/>
    </location>
</feature>
<dbReference type="NCBIfam" id="TIGR03025">
    <property type="entry name" value="EPS_sugtrans"/>
    <property type="match status" value="1"/>
</dbReference>
<sequence>MKKSEIAFHVVRIPVDYLMLLAAAFAAYFLRFGSIVANIRPVVYAMPLSEYTAIVFLITAVLIFIFALTGLYSFQGRRSILQEARSIFIGCSTGVLLIIVLIFFQRELFSSRFIIITGWILSIVFVTLGRMIILKVQRALFAKGIGVHKIIIFGSNSSAKALRAMLEQNASFGYKVIQIFDRYHHDTLQQISELHNTEHLNEVIQADTTLSHEEENELVEWCHEKHIIFKYVPNIYETKAIHVAVDSLAGIPIIELIRTPLDGWGRVAKRTLDLFGALMLIILTSPLMVLAAIAIKIEDRGPVIYKNGRVGYRGKIFVVYKFRSMQSEYCTDHKKEISGIEGFAEKFEQALISKQNSREGAVYKIKNDPRVTAVGRWLRLTSIDELPQFFNVLKGDMSLVGPRPHQPKEVAKYHKSQLKLLAIKPGITGLAQISGRSNLPFDEEARLDIYYLENWSLFWDIHILLKTPIALFKKRKAL</sequence>
<organism evidence="9 10">
    <name type="scientific">Candidatus Kerfeldbacteria bacterium RIFCSPHIGHO2_02_FULL_42_14</name>
    <dbReference type="NCBI Taxonomy" id="1798540"/>
    <lineage>
        <taxon>Bacteria</taxon>
        <taxon>Candidatus Kerfeldiibacteriota</taxon>
    </lineage>
</organism>
<dbReference type="Pfam" id="PF02397">
    <property type="entry name" value="Bac_transf"/>
    <property type="match status" value="1"/>
</dbReference>
<comment type="similarity">
    <text evidence="2">Belongs to the bacterial sugar transferase family.</text>
</comment>
<dbReference type="PANTHER" id="PTHR30576">
    <property type="entry name" value="COLANIC BIOSYNTHESIS UDP-GLUCOSE LIPID CARRIER TRANSFERASE"/>
    <property type="match status" value="1"/>
</dbReference>
<keyword evidence="3" id="KW-0808">Transferase</keyword>
<evidence type="ECO:0000256" key="4">
    <source>
        <dbReference type="ARBA" id="ARBA00022692"/>
    </source>
</evidence>
<name>A0A1G2ARN8_9BACT</name>
<feature type="transmembrane region" description="Helical" evidence="7">
    <location>
        <begin position="274"/>
        <end position="295"/>
    </location>
</feature>
<keyword evidence="5 7" id="KW-1133">Transmembrane helix</keyword>
<keyword evidence="4 7" id="KW-0812">Transmembrane</keyword>
<proteinExistence type="inferred from homology"/>
<evidence type="ECO:0000256" key="6">
    <source>
        <dbReference type="ARBA" id="ARBA00023136"/>
    </source>
</evidence>
<dbReference type="GO" id="GO:0016780">
    <property type="term" value="F:phosphotransferase activity, for other substituted phosphate groups"/>
    <property type="evidence" value="ECO:0007669"/>
    <property type="project" value="TreeGrafter"/>
</dbReference>
<feature type="domain" description="Bacterial sugar transferase" evidence="8">
    <location>
        <begin position="269"/>
        <end position="472"/>
    </location>
</feature>
<dbReference type="PANTHER" id="PTHR30576:SF10">
    <property type="entry name" value="SLL5057 PROTEIN"/>
    <property type="match status" value="1"/>
</dbReference>
<feature type="transmembrane region" description="Helical" evidence="7">
    <location>
        <begin position="110"/>
        <end position="133"/>
    </location>
</feature>
<gene>
    <name evidence="9" type="ORF">A3B74_04940</name>
</gene>
<feature type="transmembrane region" description="Helical" evidence="7">
    <location>
        <begin position="86"/>
        <end position="104"/>
    </location>
</feature>
<evidence type="ECO:0000313" key="9">
    <source>
        <dbReference type="EMBL" id="OGY78690.1"/>
    </source>
</evidence>
<evidence type="ECO:0000256" key="3">
    <source>
        <dbReference type="ARBA" id="ARBA00022679"/>
    </source>
</evidence>
<evidence type="ECO:0000259" key="8">
    <source>
        <dbReference type="Pfam" id="PF02397"/>
    </source>
</evidence>
<accession>A0A1G2ARN8</accession>
<protein>
    <recommendedName>
        <fullName evidence="8">Bacterial sugar transferase domain-containing protein</fullName>
    </recommendedName>
</protein>
<evidence type="ECO:0000256" key="7">
    <source>
        <dbReference type="SAM" id="Phobius"/>
    </source>
</evidence>
<dbReference type="InterPro" id="IPR003362">
    <property type="entry name" value="Bact_transf"/>
</dbReference>
<dbReference type="InterPro" id="IPR017475">
    <property type="entry name" value="EPS_sugar_tfrase"/>
</dbReference>
<comment type="subcellular location">
    <subcellularLocation>
        <location evidence="1">Membrane</location>
        <topology evidence="1">Multi-pass membrane protein</topology>
    </subcellularLocation>
</comment>
<reference evidence="9 10" key="1">
    <citation type="journal article" date="2016" name="Nat. Commun.">
        <title>Thousands of microbial genomes shed light on interconnected biogeochemical processes in an aquifer system.</title>
        <authorList>
            <person name="Anantharaman K."/>
            <person name="Brown C.T."/>
            <person name="Hug L.A."/>
            <person name="Sharon I."/>
            <person name="Castelle C.J."/>
            <person name="Probst A.J."/>
            <person name="Thomas B.C."/>
            <person name="Singh A."/>
            <person name="Wilkins M.J."/>
            <person name="Karaoz U."/>
            <person name="Brodie E.L."/>
            <person name="Williams K.H."/>
            <person name="Hubbard S.S."/>
            <person name="Banfield J.F."/>
        </authorList>
    </citation>
    <scope>NUCLEOTIDE SEQUENCE [LARGE SCALE GENOMIC DNA]</scope>
</reference>
<dbReference type="Gene3D" id="3.40.50.720">
    <property type="entry name" value="NAD(P)-binding Rossmann-like Domain"/>
    <property type="match status" value="1"/>
</dbReference>
<dbReference type="AlphaFoldDB" id="A0A1G2ARN8"/>
<dbReference type="EMBL" id="MHKB01000013">
    <property type="protein sequence ID" value="OGY78690.1"/>
    <property type="molecule type" value="Genomic_DNA"/>
</dbReference>
<feature type="transmembrane region" description="Helical" evidence="7">
    <location>
        <begin position="51"/>
        <end position="74"/>
    </location>
</feature>
<comment type="caution">
    <text evidence="9">The sequence shown here is derived from an EMBL/GenBank/DDBJ whole genome shotgun (WGS) entry which is preliminary data.</text>
</comment>
<evidence type="ECO:0000256" key="1">
    <source>
        <dbReference type="ARBA" id="ARBA00004141"/>
    </source>
</evidence>
<dbReference type="GO" id="GO:0016020">
    <property type="term" value="C:membrane"/>
    <property type="evidence" value="ECO:0007669"/>
    <property type="project" value="UniProtKB-SubCell"/>
</dbReference>
<evidence type="ECO:0000256" key="5">
    <source>
        <dbReference type="ARBA" id="ARBA00022989"/>
    </source>
</evidence>
<evidence type="ECO:0000256" key="2">
    <source>
        <dbReference type="ARBA" id="ARBA00006464"/>
    </source>
</evidence>
<dbReference type="Proteomes" id="UP000177165">
    <property type="component" value="Unassembled WGS sequence"/>
</dbReference>